<comment type="caution">
    <text evidence="1">The sequence shown here is derived from an EMBL/GenBank/DDBJ whole genome shotgun (WGS) entry which is preliminary data.</text>
</comment>
<dbReference type="EMBL" id="JBHUDG010000002">
    <property type="protein sequence ID" value="MFD1628503.1"/>
    <property type="molecule type" value="Genomic_DNA"/>
</dbReference>
<proteinExistence type="predicted"/>
<keyword evidence="2" id="KW-1185">Reference proteome</keyword>
<gene>
    <name evidence="1" type="ORF">ACFSAH_01370</name>
</gene>
<protein>
    <recommendedName>
        <fullName evidence="3">BNR repeat-like domain-containing protein</fullName>
    </recommendedName>
</protein>
<evidence type="ECO:0008006" key="3">
    <source>
        <dbReference type="Google" id="ProtNLM"/>
    </source>
</evidence>
<evidence type="ECO:0000313" key="2">
    <source>
        <dbReference type="Proteomes" id="UP001597118"/>
    </source>
</evidence>
<name>A0ABW4I897_9SPHI</name>
<accession>A0ABW4I897</accession>
<dbReference type="SUPFAM" id="SSF50939">
    <property type="entry name" value="Sialidases"/>
    <property type="match status" value="1"/>
</dbReference>
<dbReference type="Gene3D" id="2.120.10.10">
    <property type="match status" value="1"/>
</dbReference>
<sequence>MKLIKISLIAISVWITIHSSRVYAIGKVMDGQVLAGPPWLSEVKYQDAATGVFLGSPSLLKLSNGDILASHDYNGTTSNTTGVYRSQDNGATWTHITDITGLFWANLFEHQGNIYFLGTNAGTGVTSRTIVICRSTDNGATWSVPVTLFDEDIPNQPVRYHGAPTPVVKHNGRLFRAFEALDTQFQWARGYRAFVISVAENADLMVPANWTMSTKVAYNAGWDPSGSDPTTTGWIEGNTVVDPLGKLLNIIRVNSVPYIDKAAIIRISDDGNSATFTPDDFIDFPGGLHKFVIRPDTVTGIYLAMVNNNTNTAYPQQRNILSLYGSTNLRNWHYIKTLMEDDQGLPFSVSVAKTGFQYPDWHFDGDDLIYLVRTSYDGAYNYHNANRVTFGRLENFRNYLTAFPSDPPVTPPPLEKVPDSVEGSTGYVRLVYHNNEVVYTTVRAKDGKVWLQQNLGSSNVATDRVTDQASWGDLFQWGRWDDGHQYRSGATTSSIPPSPNNPSGLGITGLTPFYFNSTATNRWWGGGMATDKVEAASPSDISATNGCDPCKKLLGEQWRLPTILEWENLRDTEGITNNTTAFNSNLKIPSTTFRDGSTGVLNTNTNTTRFWSSTAGASGGAYLLNLVSTGATTLNVSRSNGYAVRCIRIVESTTPVGLINFKGNNSTSGIELEWAVAPEINNAYYTIKHSRDGVFFYNLTNISGRGNSLVRQTYAYLHGNPGLGTNYYRLSQTDLDGKTKELSTILVTGKVLEKQEVVIRTTDQFVHVLLVGFASKPKKIAISSISGQNIYTGRMEDKSVMLPVSLKKGGYVARIDFDDDTFKIVKFLR</sequence>
<evidence type="ECO:0000313" key="1">
    <source>
        <dbReference type="EMBL" id="MFD1628503.1"/>
    </source>
</evidence>
<reference evidence="2" key="1">
    <citation type="journal article" date="2019" name="Int. J. Syst. Evol. Microbiol.">
        <title>The Global Catalogue of Microorganisms (GCM) 10K type strain sequencing project: providing services to taxonomists for standard genome sequencing and annotation.</title>
        <authorList>
            <consortium name="The Broad Institute Genomics Platform"/>
            <consortium name="The Broad Institute Genome Sequencing Center for Infectious Disease"/>
            <person name="Wu L."/>
            <person name="Ma J."/>
        </authorList>
    </citation>
    <scope>NUCLEOTIDE SEQUENCE [LARGE SCALE GENOMIC DNA]</scope>
    <source>
        <strain evidence="2">CCUG 53762</strain>
    </source>
</reference>
<dbReference type="CDD" id="cd15482">
    <property type="entry name" value="Sialidase_non-viral"/>
    <property type="match status" value="1"/>
</dbReference>
<dbReference type="InterPro" id="IPR036278">
    <property type="entry name" value="Sialidase_sf"/>
</dbReference>
<dbReference type="RefSeq" id="WP_379660890.1">
    <property type="nucleotide sequence ID" value="NZ_JBHUDG010000002.1"/>
</dbReference>
<dbReference type="Proteomes" id="UP001597118">
    <property type="component" value="Unassembled WGS sequence"/>
</dbReference>
<organism evidence="1 2">
    <name type="scientific">Pseudopedobacter beijingensis</name>
    <dbReference type="NCBI Taxonomy" id="1207056"/>
    <lineage>
        <taxon>Bacteria</taxon>
        <taxon>Pseudomonadati</taxon>
        <taxon>Bacteroidota</taxon>
        <taxon>Sphingobacteriia</taxon>
        <taxon>Sphingobacteriales</taxon>
        <taxon>Sphingobacteriaceae</taxon>
        <taxon>Pseudopedobacter</taxon>
    </lineage>
</organism>